<feature type="region of interest" description="Disordered" evidence="1">
    <location>
        <begin position="60"/>
        <end position="85"/>
    </location>
</feature>
<protein>
    <submittedName>
        <fullName evidence="2">Uncharacterized protein</fullName>
    </submittedName>
</protein>
<name>A0A7Y0FFV3_9BURK</name>
<gene>
    <name evidence="2" type="ORF">HHL14_27335</name>
</gene>
<reference evidence="2 3" key="1">
    <citation type="submission" date="2020-04" db="EMBL/GenBank/DDBJ databases">
        <title>Paraburkholderia sp. G-4-1-8 isolated from soil.</title>
        <authorList>
            <person name="Dahal R.H."/>
        </authorList>
    </citation>
    <scope>NUCLEOTIDE SEQUENCE [LARGE SCALE GENOMIC DNA]</scope>
    <source>
        <strain evidence="2 3">G-4-1-8</strain>
    </source>
</reference>
<dbReference type="AlphaFoldDB" id="A0A7Y0FFV3"/>
<organism evidence="2 3">
    <name type="scientific">Paraburkholderia antibiotica</name>
    <dbReference type="NCBI Taxonomy" id="2728839"/>
    <lineage>
        <taxon>Bacteria</taxon>
        <taxon>Pseudomonadati</taxon>
        <taxon>Pseudomonadota</taxon>
        <taxon>Betaproteobacteria</taxon>
        <taxon>Burkholderiales</taxon>
        <taxon>Burkholderiaceae</taxon>
        <taxon>Paraburkholderia</taxon>
    </lineage>
</organism>
<accession>A0A7Y0FFV3</accession>
<evidence type="ECO:0000313" key="2">
    <source>
        <dbReference type="EMBL" id="NML34532.1"/>
    </source>
</evidence>
<comment type="caution">
    <text evidence="2">The sequence shown here is derived from an EMBL/GenBank/DDBJ whole genome shotgun (WGS) entry which is preliminary data.</text>
</comment>
<dbReference type="RefSeq" id="WP_169500715.1">
    <property type="nucleotide sequence ID" value="NZ_JABBFZ010000022.1"/>
</dbReference>
<keyword evidence="3" id="KW-1185">Reference proteome</keyword>
<dbReference type="Proteomes" id="UP000583127">
    <property type="component" value="Unassembled WGS sequence"/>
</dbReference>
<evidence type="ECO:0000313" key="3">
    <source>
        <dbReference type="Proteomes" id="UP000583127"/>
    </source>
</evidence>
<dbReference type="EMBL" id="JABBFZ010000022">
    <property type="protein sequence ID" value="NML34532.1"/>
    <property type="molecule type" value="Genomic_DNA"/>
</dbReference>
<sequence>MSTPGSKAWAHKLVAEYESGEGRRPLNVYRVAYEALERRFPEGAPPASRQKNVQVCSGAQPVARPVPVPKTPPITDGWWDQGSDE</sequence>
<proteinExistence type="predicted"/>
<evidence type="ECO:0000256" key="1">
    <source>
        <dbReference type="SAM" id="MobiDB-lite"/>
    </source>
</evidence>